<keyword evidence="4" id="KW-0805">Transcription regulation</keyword>
<sequence>MATRFRSAKWLEKNSFAPQVFVFRNLESGQVIYSQLPTFSEYQIKLLFQRPNWQNRKPSTRRDIWKIMAVVDFKNYDSAVVAYQSLVRLRSMRDLNLKNIAMKFRPRNQDGNIWYSAQYRPIYTQEAVSDISNVLETLKKEAKIHWEDEWRKGDLQNWNSDLVSHELLDRVGLQTPKELLDQLRIKAREEFKKLKESQSVVSEETNEQTQPVV</sequence>
<proteinExistence type="inferred from homology"/>
<evidence type="ECO:0000256" key="2">
    <source>
        <dbReference type="ARBA" id="ARBA00010741"/>
    </source>
</evidence>
<evidence type="ECO:0000256" key="6">
    <source>
        <dbReference type="ARBA" id="ARBA00023163"/>
    </source>
</evidence>
<dbReference type="EMBL" id="JAEUBF010001028">
    <property type="protein sequence ID" value="KAH3673265.1"/>
    <property type="molecule type" value="Genomic_DNA"/>
</dbReference>
<feature type="region of interest" description="Disordered" evidence="10">
    <location>
        <begin position="194"/>
        <end position="213"/>
    </location>
</feature>
<comment type="caution">
    <text evidence="11">The sequence shown here is derived from an EMBL/GenBank/DDBJ whole genome shotgun (WGS) entry which is preliminary data.</text>
</comment>
<dbReference type="GO" id="GO:0005840">
    <property type="term" value="C:ribosome"/>
    <property type="evidence" value="ECO:0007669"/>
    <property type="project" value="UniProtKB-KW"/>
</dbReference>
<evidence type="ECO:0000256" key="10">
    <source>
        <dbReference type="SAM" id="MobiDB-lite"/>
    </source>
</evidence>
<evidence type="ECO:0000256" key="9">
    <source>
        <dbReference type="ARBA" id="ARBA00035511"/>
    </source>
</evidence>
<feature type="compositionally biased region" description="Polar residues" evidence="10">
    <location>
        <begin position="197"/>
        <end position="213"/>
    </location>
</feature>
<keyword evidence="7" id="KW-0687">Ribonucleoprotein</keyword>
<keyword evidence="12" id="KW-1185">Reference proteome</keyword>
<dbReference type="GO" id="GO:0003735">
    <property type="term" value="F:structural constituent of ribosome"/>
    <property type="evidence" value="ECO:0007669"/>
    <property type="project" value="TreeGrafter"/>
</dbReference>
<dbReference type="GO" id="GO:1990904">
    <property type="term" value="C:ribonucleoprotein complex"/>
    <property type="evidence" value="ECO:0007669"/>
    <property type="project" value="UniProtKB-KW"/>
</dbReference>
<organism evidence="11 12">
    <name type="scientific">Wickerhamomyces mucosus</name>
    <dbReference type="NCBI Taxonomy" id="1378264"/>
    <lineage>
        <taxon>Eukaryota</taxon>
        <taxon>Fungi</taxon>
        <taxon>Dikarya</taxon>
        <taxon>Ascomycota</taxon>
        <taxon>Saccharomycotina</taxon>
        <taxon>Saccharomycetes</taxon>
        <taxon>Phaffomycetales</taxon>
        <taxon>Wickerhamomycetaceae</taxon>
        <taxon>Wickerhamomyces</taxon>
    </lineage>
</organism>
<evidence type="ECO:0000256" key="3">
    <source>
        <dbReference type="ARBA" id="ARBA00022980"/>
    </source>
</evidence>
<comment type="similarity">
    <text evidence="2">Belongs to the mitochondrion-specific ribosomal protein mL67 family.</text>
</comment>
<evidence type="ECO:0000256" key="8">
    <source>
        <dbReference type="ARBA" id="ARBA00035185"/>
    </source>
</evidence>
<dbReference type="Proteomes" id="UP000769528">
    <property type="component" value="Unassembled WGS sequence"/>
</dbReference>
<dbReference type="GO" id="GO:0000150">
    <property type="term" value="F:DNA strand exchange activity"/>
    <property type="evidence" value="ECO:0007669"/>
    <property type="project" value="InterPro"/>
</dbReference>
<accession>A0A9P8TCB2</accession>
<keyword evidence="5" id="KW-0496">Mitochondrion</keyword>
<evidence type="ECO:0000256" key="4">
    <source>
        <dbReference type="ARBA" id="ARBA00023015"/>
    </source>
</evidence>
<dbReference type="AlphaFoldDB" id="A0A9P8TCB2"/>
<dbReference type="GO" id="GO:0003697">
    <property type="term" value="F:single-stranded DNA binding"/>
    <property type="evidence" value="ECO:0007669"/>
    <property type="project" value="InterPro"/>
</dbReference>
<evidence type="ECO:0000256" key="7">
    <source>
        <dbReference type="ARBA" id="ARBA00023274"/>
    </source>
</evidence>
<evidence type="ECO:0000256" key="1">
    <source>
        <dbReference type="ARBA" id="ARBA00004173"/>
    </source>
</evidence>
<evidence type="ECO:0000256" key="5">
    <source>
        <dbReference type="ARBA" id="ARBA00023128"/>
    </source>
</evidence>
<keyword evidence="3" id="KW-0689">Ribosomal protein</keyword>
<dbReference type="PANTHER" id="PTHR28184">
    <property type="entry name" value="MITOCHONDRIAL HOMOLOGOUS RECOMBINATION PROTEIN 1"/>
    <property type="match status" value="1"/>
</dbReference>
<comment type="subcellular location">
    <subcellularLocation>
        <location evidence="1">Mitochondrion</location>
    </subcellularLocation>
</comment>
<keyword evidence="6" id="KW-0804">Transcription</keyword>
<reference evidence="11" key="1">
    <citation type="journal article" date="2021" name="Open Biol.">
        <title>Shared evolutionary footprints suggest mitochondrial oxidative damage underlies multiple complex I losses in fungi.</title>
        <authorList>
            <person name="Schikora-Tamarit M.A."/>
            <person name="Marcet-Houben M."/>
            <person name="Nosek J."/>
            <person name="Gabaldon T."/>
        </authorList>
    </citation>
    <scope>NUCLEOTIDE SEQUENCE</scope>
    <source>
        <strain evidence="11">CBS6341</strain>
    </source>
</reference>
<dbReference type="Pfam" id="PF12829">
    <property type="entry name" value="Mhr1"/>
    <property type="match status" value="1"/>
</dbReference>
<dbReference type="OrthoDB" id="5333655at2759"/>
<dbReference type="InterPro" id="IPR024629">
    <property type="entry name" value="Ribosomal_mL67"/>
</dbReference>
<dbReference type="GO" id="GO:0005739">
    <property type="term" value="C:mitochondrion"/>
    <property type="evidence" value="ECO:0007669"/>
    <property type="project" value="UniProtKB-SubCell"/>
</dbReference>
<name>A0A9P8TCB2_9ASCO</name>
<evidence type="ECO:0000313" key="11">
    <source>
        <dbReference type="EMBL" id="KAH3673265.1"/>
    </source>
</evidence>
<dbReference type="PANTHER" id="PTHR28184:SF1">
    <property type="entry name" value="LARGE RIBOSOMAL SUBUNIT PROTEIN ML67"/>
    <property type="match status" value="1"/>
</dbReference>
<gene>
    <name evidence="11" type="ORF">WICMUC_003724</name>
</gene>
<protein>
    <recommendedName>
        <fullName evidence="8">Large ribosomal subunit protein mL67</fullName>
    </recommendedName>
    <alternativeName>
        <fullName evidence="9">Mitochondrial homologous recombination protein 1</fullName>
    </alternativeName>
</protein>
<evidence type="ECO:0000313" key="12">
    <source>
        <dbReference type="Proteomes" id="UP000769528"/>
    </source>
</evidence>
<reference evidence="11" key="2">
    <citation type="submission" date="2021-01" db="EMBL/GenBank/DDBJ databases">
        <authorList>
            <person name="Schikora-Tamarit M.A."/>
        </authorList>
    </citation>
    <scope>NUCLEOTIDE SEQUENCE</scope>
    <source>
        <strain evidence="11">CBS6341</strain>
    </source>
</reference>